<evidence type="ECO:0000313" key="3">
    <source>
        <dbReference type="EMBL" id="EGQ21272.1"/>
    </source>
</evidence>
<dbReference type="InterPro" id="IPR003029">
    <property type="entry name" value="S1_domain"/>
</dbReference>
<dbReference type="PANTHER" id="PTHR10724:SF10">
    <property type="entry name" value="S1 RNA-BINDING DOMAIN-CONTAINING PROTEIN 1"/>
    <property type="match status" value="1"/>
</dbReference>
<protein>
    <submittedName>
        <fullName evidence="3">General stress protein 13</fullName>
    </submittedName>
</protein>
<dbReference type="InterPro" id="IPR050437">
    <property type="entry name" value="Ribos_protein_bS1-like"/>
</dbReference>
<comment type="caution">
    <text evidence="3">The sequence shown here is derived from an EMBL/GenBank/DDBJ whole genome shotgun (WGS) entry which is preliminary data.</text>
</comment>
<dbReference type="Gene3D" id="2.40.50.140">
    <property type="entry name" value="Nucleic acid-binding proteins"/>
    <property type="match status" value="1"/>
</dbReference>
<dbReference type="EMBL" id="AFPZ01000104">
    <property type="protein sequence ID" value="EGQ21272.1"/>
    <property type="molecule type" value="Genomic_DNA"/>
</dbReference>
<dbReference type="NCBIfam" id="NF040579">
    <property type="entry name" value="S1_dom_CvfD"/>
    <property type="match status" value="1"/>
</dbReference>
<evidence type="ECO:0000259" key="2">
    <source>
        <dbReference type="PROSITE" id="PS50126"/>
    </source>
</evidence>
<dbReference type="HOGENOM" id="CLU_128762_1_0_9"/>
<name>F9DWX8_9BACL</name>
<evidence type="ECO:0000256" key="1">
    <source>
        <dbReference type="SAM" id="MobiDB-lite"/>
    </source>
</evidence>
<gene>
    <name evidence="3" type="primary">yugI</name>
    <name evidence="3" type="ORF">HMPREF9372_3309</name>
</gene>
<dbReference type="GO" id="GO:0003735">
    <property type="term" value="F:structural constituent of ribosome"/>
    <property type="evidence" value="ECO:0007669"/>
    <property type="project" value="TreeGrafter"/>
</dbReference>
<sequence length="142" mass="15967">MSGRNGRLDTTIDWELFCMSHKFAVGDELTGKVTGIQPYGAFVALNASTQGLVHISEITYGFVKDIHEHLEVGQEVRVKVLEVDDEASKISLSIRALQEPPSSYQNHPRTRQSLQERVDQQDADGFNSLKDKLKDWIEQSGH</sequence>
<dbReference type="AlphaFoldDB" id="F9DWX8"/>
<dbReference type="NCBIfam" id="NF005973">
    <property type="entry name" value="PRK08059.1"/>
    <property type="match status" value="1"/>
</dbReference>
<dbReference type="GO" id="GO:0003729">
    <property type="term" value="F:mRNA binding"/>
    <property type="evidence" value="ECO:0007669"/>
    <property type="project" value="UniProtKB-ARBA"/>
</dbReference>
<dbReference type="GO" id="GO:0005737">
    <property type="term" value="C:cytoplasm"/>
    <property type="evidence" value="ECO:0007669"/>
    <property type="project" value="UniProtKB-ARBA"/>
</dbReference>
<proteinExistence type="predicted"/>
<dbReference type="PROSITE" id="PS50126">
    <property type="entry name" value="S1"/>
    <property type="match status" value="1"/>
</dbReference>
<dbReference type="SMART" id="SM00316">
    <property type="entry name" value="S1"/>
    <property type="match status" value="1"/>
</dbReference>
<organism evidence="3 4">
    <name type="scientific">Sporosarcina newyorkensis 2681</name>
    <dbReference type="NCBI Taxonomy" id="1027292"/>
    <lineage>
        <taxon>Bacteria</taxon>
        <taxon>Bacillati</taxon>
        <taxon>Bacillota</taxon>
        <taxon>Bacilli</taxon>
        <taxon>Bacillales</taxon>
        <taxon>Caryophanaceae</taxon>
        <taxon>Sporosarcina</taxon>
    </lineage>
</organism>
<dbReference type="Pfam" id="PF00575">
    <property type="entry name" value="S1"/>
    <property type="match status" value="1"/>
</dbReference>
<dbReference type="InterPro" id="IPR012340">
    <property type="entry name" value="NA-bd_OB-fold"/>
</dbReference>
<evidence type="ECO:0000313" key="4">
    <source>
        <dbReference type="Proteomes" id="UP000005316"/>
    </source>
</evidence>
<accession>F9DWX8</accession>
<dbReference type="Proteomes" id="UP000005316">
    <property type="component" value="Unassembled WGS sequence"/>
</dbReference>
<dbReference type="GO" id="GO:0006412">
    <property type="term" value="P:translation"/>
    <property type="evidence" value="ECO:0007669"/>
    <property type="project" value="TreeGrafter"/>
</dbReference>
<dbReference type="FunFam" id="2.40.50.140:FF:000051">
    <property type="entry name" value="RNA-binding transcriptional accessory protein"/>
    <property type="match status" value="1"/>
</dbReference>
<reference evidence="3 4" key="1">
    <citation type="submission" date="2011-04" db="EMBL/GenBank/DDBJ databases">
        <authorList>
            <person name="Muzny D."/>
            <person name="Qin X."/>
            <person name="Deng J."/>
            <person name="Jiang H."/>
            <person name="Liu Y."/>
            <person name="Qu J."/>
            <person name="Song X.-Z."/>
            <person name="Zhang L."/>
            <person name="Thornton R."/>
            <person name="Coyle M."/>
            <person name="Francisco L."/>
            <person name="Jackson L."/>
            <person name="Javaid M."/>
            <person name="Korchina V."/>
            <person name="Kovar C."/>
            <person name="Mata R."/>
            <person name="Mathew T."/>
            <person name="Ngo R."/>
            <person name="Nguyen L."/>
            <person name="Nguyen N."/>
            <person name="Okwuonu G."/>
            <person name="Ongeri F."/>
            <person name="Pham C."/>
            <person name="Simmons D."/>
            <person name="Wilczek-Boney K."/>
            <person name="Hale W."/>
            <person name="Jakkamsetti A."/>
            <person name="Pham P."/>
            <person name="Ruth R."/>
            <person name="San Lucas F."/>
            <person name="Warren J."/>
            <person name="Zhang J."/>
            <person name="Zhao Z."/>
            <person name="Zhou C."/>
            <person name="Zhu D."/>
            <person name="Lee S."/>
            <person name="Bess C."/>
            <person name="Blankenburg K."/>
            <person name="Forbes L."/>
            <person name="Fu Q."/>
            <person name="Gubbala S."/>
            <person name="Hirani K."/>
            <person name="Jayaseelan J.C."/>
            <person name="Lara F."/>
            <person name="Munidasa M."/>
            <person name="Palculict T."/>
            <person name="Patil S."/>
            <person name="Pu L.-L."/>
            <person name="Saada N."/>
            <person name="Tang L."/>
            <person name="Weissenberger G."/>
            <person name="Zhu Y."/>
            <person name="Hemphill L."/>
            <person name="Shang Y."/>
            <person name="Youmans B."/>
            <person name="Ayvaz T."/>
            <person name="Ross M."/>
            <person name="Santibanez J."/>
            <person name="Aqrawi P."/>
            <person name="Gross S."/>
            <person name="Joshi V."/>
            <person name="Fowler G."/>
            <person name="Nazareth L."/>
            <person name="Reid J."/>
            <person name="Worley K."/>
            <person name="Petrosino J."/>
            <person name="Highlander S."/>
            <person name="Gibbs R."/>
        </authorList>
    </citation>
    <scope>NUCLEOTIDE SEQUENCE [LARGE SCALE GENOMIC DNA]</scope>
    <source>
        <strain evidence="3 4">2681</strain>
    </source>
</reference>
<feature type="domain" description="S1 motif" evidence="2">
    <location>
        <begin position="26"/>
        <end position="95"/>
    </location>
</feature>
<feature type="region of interest" description="Disordered" evidence="1">
    <location>
        <begin position="98"/>
        <end position="123"/>
    </location>
</feature>
<dbReference type="STRING" id="759851.SAMN04244570_2836"/>
<dbReference type="PANTHER" id="PTHR10724">
    <property type="entry name" value="30S RIBOSOMAL PROTEIN S1"/>
    <property type="match status" value="1"/>
</dbReference>
<dbReference type="SUPFAM" id="SSF50249">
    <property type="entry name" value="Nucleic acid-binding proteins"/>
    <property type="match status" value="1"/>
</dbReference>
<feature type="compositionally biased region" description="Polar residues" evidence="1">
    <location>
        <begin position="100"/>
        <end position="113"/>
    </location>
</feature>
<dbReference type="eggNOG" id="COG1098">
    <property type="taxonomic scope" value="Bacteria"/>
</dbReference>